<feature type="transmembrane region" description="Helical" evidence="1">
    <location>
        <begin position="12"/>
        <end position="31"/>
    </location>
</feature>
<evidence type="ECO:0000256" key="1">
    <source>
        <dbReference type="SAM" id="Phobius"/>
    </source>
</evidence>
<sequence>MLRSGIVTLGGWLAAVLGAVALGALYLAALGPELDMTENTARLARFLPDTVMIGAAATVFAYGAHQRRPVHYLVTVLGVPVAVEGSAAYFSSSAGGLTLTEYLAEAPEHLAFKALIWAVVAGLGWFVIGRIRTWPSPGPDQRP</sequence>
<feature type="transmembrane region" description="Helical" evidence="1">
    <location>
        <begin position="70"/>
        <end position="90"/>
    </location>
</feature>
<feature type="transmembrane region" description="Helical" evidence="1">
    <location>
        <begin position="110"/>
        <end position="128"/>
    </location>
</feature>
<organism evidence="2 3">
    <name type="scientific">Kineosporia babensis</name>
    <dbReference type="NCBI Taxonomy" id="499548"/>
    <lineage>
        <taxon>Bacteria</taxon>
        <taxon>Bacillati</taxon>
        <taxon>Actinomycetota</taxon>
        <taxon>Actinomycetes</taxon>
        <taxon>Kineosporiales</taxon>
        <taxon>Kineosporiaceae</taxon>
        <taxon>Kineosporia</taxon>
    </lineage>
</organism>
<dbReference type="EMBL" id="JAJOMB010000001">
    <property type="protein sequence ID" value="MCD5309728.1"/>
    <property type="molecule type" value="Genomic_DNA"/>
</dbReference>
<evidence type="ECO:0008006" key="4">
    <source>
        <dbReference type="Google" id="ProtNLM"/>
    </source>
</evidence>
<comment type="caution">
    <text evidence="2">The sequence shown here is derived from an EMBL/GenBank/DDBJ whole genome shotgun (WGS) entry which is preliminary data.</text>
</comment>
<reference evidence="2" key="1">
    <citation type="submission" date="2021-11" db="EMBL/GenBank/DDBJ databases">
        <title>Streptomyces corallinus and Kineosporia corallina sp. nov., two new coral-derived marine actinobacteria.</title>
        <authorList>
            <person name="Buangrab K."/>
            <person name="Sutthacheep M."/>
            <person name="Yeemin T."/>
            <person name="Harunari E."/>
            <person name="Igarashi Y."/>
            <person name="Sripreechasak P."/>
            <person name="Kanchanasin P."/>
            <person name="Tanasupawat S."/>
            <person name="Phongsopitanun W."/>
        </authorList>
    </citation>
    <scope>NUCLEOTIDE SEQUENCE</scope>
    <source>
        <strain evidence="2">JCM 31032</strain>
    </source>
</reference>
<proteinExistence type="predicted"/>
<dbReference type="RefSeq" id="WP_231438647.1">
    <property type="nucleotide sequence ID" value="NZ_JAJOMB010000001.1"/>
</dbReference>
<accession>A0A9X1N8W9</accession>
<gene>
    <name evidence="2" type="ORF">LR394_02385</name>
</gene>
<name>A0A9X1N8W9_9ACTN</name>
<keyword evidence="1" id="KW-0472">Membrane</keyword>
<feature type="transmembrane region" description="Helical" evidence="1">
    <location>
        <begin position="43"/>
        <end position="63"/>
    </location>
</feature>
<evidence type="ECO:0000313" key="3">
    <source>
        <dbReference type="Proteomes" id="UP001138997"/>
    </source>
</evidence>
<protein>
    <recommendedName>
        <fullName evidence="4">Transmembrane protein</fullName>
    </recommendedName>
</protein>
<dbReference type="Proteomes" id="UP001138997">
    <property type="component" value="Unassembled WGS sequence"/>
</dbReference>
<keyword evidence="3" id="KW-1185">Reference proteome</keyword>
<keyword evidence="1" id="KW-1133">Transmembrane helix</keyword>
<evidence type="ECO:0000313" key="2">
    <source>
        <dbReference type="EMBL" id="MCD5309728.1"/>
    </source>
</evidence>
<dbReference type="AlphaFoldDB" id="A0A9X1N8W9"/>
<keyword evidence="1" id="KW-0812">Transmembrane</keyword>